<gene>
    <name evidence="2" type="ORF">SNAT2548_LOCUS34277</name>
</gene>
<feature type="region of interest" description="Disordered" evidence="1">
    <location>
        <begin position="468"/>
        <end position="509"/>
    </location>
</feature>
<name>A0A812UXY3_9DINO</name>
<dbReference type="EMBL" id="CAJNDS010002801">
    <property type="protein sequence ID" value="CAE7602651.1"/>
    <property type="molecule type" value="Genomic_DNA"/>
</dbReference>
<evidence type="ECO:0000313" key="2">
    <source>
        <dbReference type="EMBL" id="CAE7602651.1"/>
    </source>
</evidence>
<proteinExistence type="predicted"/>
<evidence type="ECO:0000256" key="1">
    <source>
        <dbReference type="SAM" id="MobiDB-lite"/>
    </source>
</evidence>
<evidence type="ECO:0000313" key="3">
    <source>
        <dbReference type="Proteomes" id="UP000604046"/>
    </source>
</evidence>
<dbReference type="Proteomes" id="UP000604046">
    <property type="component" value="Unassembled WGS sequence"/>
</dbReference>
<feature type="compositionally biased region" description="Low complexity" evidence="1">
    <location>
        <begin position="469"/>
        <end position="480"/>
    </location>
</feature>
<accession>A0A812UXY3</accession>
<keyword evidence="3" id="KW-1185">Reference proteome</keyword>
<dbReference type="AlphaFoldDB" id="A0A812UXY3"/>
<organism evidence="2 3">
    <name type="scientific">Symbiodinium natans</name>
    <dbReference type="NCBI Taxonomy" id="878477"/>
    <lineage>
        <taxon>Eukaryota</taxon>
        <taxon>Sar</taxon>
        <taxon>Alveolata</taxon>
        <taxon>Dinophyceae</taxon>
        <taxon>Suessiales</taxon>
        <taxon>Symbiodiniaceae</taxon>
        <taxon>Symbiodinium</taxon>
    </lineage>
</organism>
<reference evidence="2" key="1">
    <citation type="submission" date="2021-02" db="EMBL/GenBank/DDBJ databases">
        <authorList>
            <person name="Dougan E. K."/>
            <person name="Rhodes N."/>
            <person name="Thang M."/>
            <person name="Chan C."/>
        </authorList>
    </citation>
    <scope>NUCLEOTIDE SEQUENCE</scope>
</reference>
<comment type="caution">
    <text evidence="2">The sequence shown here is derived from an EMBL/GenBank/DDBJ whole genome shotgun (WGS) entry which is preliminary data.</text>
</comment>
<sequence>MKRWHKHATAGGPRIQTSRTVRAYVQCSGLSKAPFNEHFEWDTEKVGNDLAYYMDIYDEDMDFAIATQHLIFPPSAVKIRNHTFPAPREKEIYVEARYGPSWRVPDHQARELAEKYPTLDEARVWSKNMLMLREARQDLHNGYRLLERASVDFKTGDIQIPANQEPPRHSAKDVAIEGFEMSADRKVLAGKVTIFPPDTGEDEILEYVMYWAKQEITWSDELMIMRVDSGLSSPEEEATESSTTEASWYGSQETIRPVGRIWRCRASPNPFKACSVRGMPLQVSLPAGILVPETVTHFGVTSANEAGECRRLASVKLSGEEEQDDFSSKVVLGVLQGFSTVNRAACGPGKYSLVDDGWKNVMDSMMKRTDASMKAALGLLAEWLEPVALTLEDCGASKAHKQFAGGLQRLRTGTMFYQPGQALSIDRQSIFHWVNNAITSFRKSEYGLFGRDLGGLVRQIAPRAEVEEQAASRSESAVSEQESEDAEEAVSSSSKAWKGLRVARAETAE</sequence>
<dbReference type="OrthoDB" id="409083at2759"/>
<protein>
    <submittedName>
        <fullName evidence="2">Uncharacterized protein</fullName>
    </submittedName>
</protein>